<sequence length="156" mass="18046">MSKKNIVKAKYVPLSSLRRAVELLETPLPANDGRCKRNLALVQQSKSVDDNDFYIHGWKYSYHVALRRAIYSHKWDQVAYLLKKSPIWEHLRVGNVHTYVRALTIVLMNHPAAKAQLLLDEYLHMVLACRSLEDKKALYKSVLSLTDKLYGIRIAK</sequence>
<dbReference type="AlphaFoldDB" id="A0A6J1MIW8"/>
<accession>A0A6J1MIW8</accession>
<dbReference type="KEGG" id="bany:112043208"/>
<dbReference type="Proteomes" id="UP001652582">
    <property type="component" value="Chromosome 9"/>
</dbReference>
<dbReference type="GeneID" id="112043208"/>
<organism evidence="1 2">
    <name type="scientific">Bicyclus anynana</name>
    <name type="common">Squinting bush brown butterfly</name>
    <dbReference type="NCBI Taxonomy" id="110368"/>
    <lineage>
        <taxon>Eukaryota</taxon>
        <taxon>Metazoa</taxon>
        <taxon>Ecdysozoa</taxon>
        <taxon>Arthropoda</taxon>
        <taxon>Hexapoda</taxon>
        <taxon>Insecta</taxon>
        <taxon>Pterygota</taxon>
        <taxon>Neoptera</taxon>
        <taxon>Endopterygota</taxon>
        <taxon>Lepidoptera</taxon>
        <taxon>Glossata</taxon>
        <taxon>Ditrysia</taxon>
        <taxon>Papilionoidea</taxon>
        <taxon>Nymphalidae</taxon>
        <taxon>Satyrinae</taxon>
        <taxon>Satyrini</taxon>
        <taxon>Mycalesina</taxon>
        <taxon>Bicyclus</taxon>
    </lineage>
</organism>
<keyword evidence="1" id="KW-1185">Reference proteome</keyword>
<evidence type="ECO:0000313" key="1">
    <source>
        <dbReference type="Proteomes" id="UP001652582"/>
    </source>
</evidence>
<dbReference type="RefSeq" id="XP_023934284.2">
    <property type="nucleotide sequence ID" value="XM_024078516.2"/>
</dbReference>
<protein>
    <submittedName>
        <fullName evidence="2">Uncharacterized protein LOC112043208</fullName>
    </submittedName>
</protein>
<evidence type="ECO:0000313" key="2">
    <source>
        <dbReference type="RefSeq" id="XP_023934284.2"/>
    </source>
</evidence>
<gene>
    <name evidence="2" type="primary">LOC112043208</name>
</gene>
<proteinExistence type="predicted"/>
<name>A0A6J1MIW8_BICAN</name>
<reference evidence="2" key="1">
    <citation type="submission" date="2025-08" db="UniProtKB">
        <authorList>
            <consortium name="RefSeq"/>
        </authorList>
    </citation>
    <scope>IDENTIFICATION</scope>
</reference>
<dbReference type="OrthoDB" id="447173at2759"/>